<dbReference type="NCBIfam" id="TIGR01730">
    <property type="entry name" value="RND_mfp"/>
    <property type="match status" value="1"/>
</dbReference>
<evidence type="ECO:0000259" key="5">
    <source>
        <dbReference type="Pfam" id="PF25944"/>
    </source>
</evidence>
<dbReference type="Proteomes" id="UP001156215">
    <property type="component" value="Chromosome"/>
</dbReference>
<accession>A0A9E9P4B9</accession>
<dbReference type="PANTHER" id="PTHR30158:SF3">
    <property type="entry name" value="MULTIDRUG EFFLUX PUMP SUBUNIT ACRA-RELATED"/>
    <property type="match status" value="1"/>
</dbReference>
<keyword evidence="2" id="KW-0732">Signal</keyword>
<dbReference type="PROSITE" id="PS51257">
    <property type="entry name" value="PROKAR_LIPOPROTEIN"/>
    <property type="match status" value="1"/>
</dbReference>
<dbReference type="Pfam" id="PF25876">
    <property type="entry name" value="HH_MFP_RND"/>
    <property type="match status" value="1"/>
</dbReference>
<dbReference type="Gene3D" id="1.10.287.470">
    <property type="entry name" value="Helix hairpin bin"/>
    <property type="match status" value="1"/>
</dbReference>
<feature type="domain" description="Multidrug resistance protein MdtA-like beta-barrel" evidence="5">
    <location>
        <begin position="209"/>
        <end position="312"/>
    </location>
</feature>
<dbReference type="InterPro" id="IPR058624">
    <property type="entry name" value="MdtA-like_HH"/>
</dbReference>
<dbReference type="Gene3D" id="2.40.420.20">
    <property type="match status" value="1"/>
</dbReference>
<evidence type="ECO:0000313" key="6">
    <source>
        <dbReference type="EMBL" id="WAW10933.1"/>
    </source>
</evidence>
<dbReference type="Gene3D" id="2.40.50.100">
    <property type="match status" value="1"/>
</dbReference>
<dbReference type="AlphaFoldDB" id="A0A9E9P4B9"/>
<dbReference type="GO" id="GO:0005886">
    <property type="term" value="C:plasma membrane"/>
    <property type="evidence" value="ECO:0007669"/>
    <property type="project" value="TreeGrafter"/>
</dbReference>
<dbReference type="Gene3D" id="2.40.30.170">
    <property type="match status" value="1"/>
</dbReference>
<feature type="chain" id="PRO_5038387991" evidence="2">
    <location>
        <begin position="23"/>
        <end position="422"/>
    </location>
</feature>
<keyword evidence="7" id="KW-1185">Reference proteome</keyword>
<evidence type="ECO:0000256" key="1">
    <source>
        <dbReference type="ARBA" id="ARBA00009477"/>
    </source>
</evidence>
<evidence type="ECO:0000259" key="4">
    <source>
        <dbReference type="Pfam" id="PF25917"/>
    </source>
</evidence>
<feature type="domain" description="Multidrug resistance protein MdtA-like barrel-sandwich hybrid" evidence="4">
    <location>
        <begin position="63"/>
        <end position="204"/>
    </location>
</feature>
<dbReference type="Pfam" id="PF25944">
    <property type="entry name" value="Beta-barrel_RND"/>
    <property type="match status" value="1"/>
</dbReference>
<name>A0A9E9P4B9_9BURK</name>
<dbReference type="InterPro" id="IPR058625">
    <property type="entry name" value="MdtA-like_BSH"/>
</dbReference>
<comment type="similarity">
    <text evidence="1">Belongs to the membrane fusion protein (MFP) (TC 8.A.1) family.</text>
</comment>
<gene>
    <name evidence="6" type="ORF">NB640_04660</name>
</gene>
<evidence type="ECO:0000259" key="3">
    <source>
        <dbReference type="Pfam" id="PF25876"/>
    </source>
</evidence>
<dbReference type="GO" id="GO:0046677">
    <property type="term" value="P:response to antibiotic"/>
    <property type="evidence" value="ECO:0007669"/>
    <property type="project" value="TreeGrafter"/>
</dbReference>
<dbReference type="RefSeq" id="WP_269310008.1">
    <property type="nucleotide sequence ID" value="NZ_CP098242.1"/>
</dbReference>
<dbReference type="KEGG" id="ovb:NB640_04660"/>
<dbReference type="SUPFAM" id="SSF111369">
    <property type="entry name" value="HlyD-like secretion proteins"/>
    <property type="match status" value="1"/>
</dbReference>
<dbReference type="GO" id="GO:0022857">
    <property type="term" value="F:transmembrane transporter activity"/>
    <property type="evidence" value="ECO:0007669"/>
    <property type="project" value="InterPro"/>
</dbReference>
<protein>
    <submittedName>
        <fullName evidence="6">Efflux RND transporter periplasmic adaptor subunit</fullName>
    </submittedName>
</protein>
<organism evidence="6 7">
    <name type="scientific">Oxalobacter vibrioformis</name>
    <dbReference type="NCBI Taxonomy" id="933080"/>
    <lineage>
        <taxon>Bacteria</taxon>
        <taxon>Pseudomonadati</taxon>
        <taxon>Pseudomonadota</taxon>
        <taxon>Betaproteobacteria</taxon>
        <taxon>Burkholderiales</taxon>
        <taxon>Oxalobacteraceae</taxon>
        <taxon>Oxalobacter</taxon>
    </lineage>
</organism>
<evidence type="ECO:0000256" key="2">
    <source>
        <dbReference type="SAM" id="SignalP"/>
    </source>
</evidence>
<evidence type="ECO:0000313" key="7">
    <source>
        <dbReference type="Proteomes" id="UP001156215"/>
    </source>
</evidence>
<sequence length="422" mass="45461">MKILLKKTGVILGCLVVCMASLSGCSEDAPQKENPAVRYMIARPESVLLTTELPGRVSALMVSEVRPQVGGIIQTRLFEEGSDVKAGQVLYQIDPALFQATYNNAKAELSKAQANVVAARLLAERYAKIVDINAVSKQEYDDAVAAYGQAKGSVEAARQALETARINLGYTRITAPVSGRIGRSFVTPGALVTQNQPDPLSTIQQLKHVYVDVTQSSSELLKLRRAFAHGQLQSSGQTAAKVRLVLEDGSPYAKSASVAEGGSEPEWIEGNLEFSDVTIEQSTGVVNVRATFENPEKILLPGMYVRAVIEEGVRENAILVPQKTVTRDTKGRTLVHVLNKSQPAAFVAEAAKTALGESEFYVDTRYVTVDRDFRGQWLLMDGLQDGDRVLVDGLQKARPGQVVSGVVLDAGKASSASEEQNG</sequence>
<dbReference type="Pfam" id="PF25917">
    <property type="entry name" value="BSH_RND"/>
    <property type="match status" value="1"/>
</dbReference>
<dbReference type="InterPro" id="IPR006143">
    <property type="entry name" value="RND_pump_MFP"/>
</dbReference>
<feature type="signal peptide" evidence="2">
    <location>
        <begin position="1"/>
        <end position="22"/>
    </location>
</feature>
<dbReference type="EMBL" id="CP098242">
    <property type="protein sequence ID" value="WAW10933.1"/>
    <property type="molecule type" value="Genomic_DNA"/>
</dbReference>
<proteinExistence type="inferred from homology"/>
<dbReference type="InterPro" id="IPR058626">
    <property type="entry name" value="MdtA-like_b-barrel"/>
</dbReference>
<feature type="domain" description="Multidrug resistance protein MdtA-like alpha-helical hairpin" evidence="3">
    <location>
        <begin position="101"/>
        <end position="171"/>
    </location>
</feature>
<reference evidence="6" key="1">
    <citation type="journal article" date="2022" name="Front. Microbiol.">
        <title>New perspectives on an old grouping: The genomic and phenotypic variability of Oxalobacter formigenes and the implications for calcium oxalate stone prevention.</title>
        <authorList>
            <person name="Chmiel J.A."/>
            <person name="Carr C."/>
            <person name="Stuivenberg G.A."/>
            <person name="Venema R."/>
            <person name="Chanyi R.M."/>
            <person name="Al K.F."/>
            <person name="Giguere D."/>
            <person name="Say H."/>
            <person name="Akouris P.P."/>
            <person name="Dominguez Romero S.A."/>
            <person name="Kwong A."/>
            <person name="Tai V."/>
            <person name="Koval S.F."/>
            <person name="Razvi H."/>
            <person name="Bjazevic J."/>
            <person name="Burton J.P."/>
        </authorList>
    </citation>
    <scope>NUCLEOTIDE SEQUENCE</scope>
    <source>
        <strain evidence="6">WoOx3</strain>
    </source>
</reference>
<dbReference type="PANTHER" id="PTHR30158">
    <property type="entry name" value="ACRA/E-RELATED COMPONENT OF DRUG EFFLUX TRANSPORTER"/>
    <property type="match status" value="1"/>
</dbReference>